<feature type="domain" description="Chitin-binding type-2" evidence="3">
    <location>
        <begin position="661"/>
        <end position="717"/>
    </location>
</feature>
<dbReference type="AlphaFoldDB" id="A0A182V3M6"/>
<organism evidence="4 5">
    <name type="scientific">Anopheles merus</name>
    <name type="common">Mosquito</name>
    <dbReference type="NCBI Taxonomy" id="30066"/>
    <lineage>
        <taxon>Eukaryota</taxon>
        <taxon>Metazoa</taxon>
        <taxon>Ecdysozoa</taxon>
        <taxon>Arthropoda</taxon>
        <taxon>Hexapoda</taxon>
        <taxon>Insecta</taxon>
        <taxon>Pterygota</taxon>
        <taxon>Neoptera</taxon>
        <taxon>Endopterygota</taxon>
        <taxon>Diptera</taxon>
        <taxon>Nematocera</taxon>
        <taxon>Culicoidea</taxon>
        <taxon>Culicidae</taxon>
        <taxon>Anophelinae</taxon>
        <taxon>Anopheles</taxon>
    </lineage>
</organism>
<name>A0A182V3M6_ANOME</name>
<protein>
    <recommendedName>
        <fullName evidence="3">Chitin-binding type-2 domain-containing protein</fullName>
    </recommendedName>
</protein>
<feature type="compositionally biased region" description="Polar residues" evidence="1">
    <location>
        <begin position="191"/>
        <end position="201"/>
    </location>
</feature>
<keyword evidence="5" id="KW-1185">Reference proteome</keyword>
<feature type="region of interest" description="Disordered" evidence="1">
    <location>
        <begin position="579"/>
        <end position="631"/>
    </location>
</feature>
<dbReference type="Proteomes" id="UP000075903">
    <property type="component" value="Unassembled WGS sequence"/>
</dbReference>
<feature type="compositionally biased region" description="Basic residues" evidence="1">
    <location>
        <begin position="835"/>
        <end position="845"/>
    </location>
</feature>
<feature type="region of interest" description="Disordered" evidence="1">
    <location>
        <begin position="162"/>
        <end position="266"/>
    </location>
</feature>
<dbReference type="InterPro" id="IPR036508">
    <property type="entry name" value="Chitin-bd_dom_sf"/>
</dbReference>
<feature type="chain" id="PRO_5008139098" description="Chitin-binding type-2 domain-containing protein" evidence="2">
    <location>
        <begin position="23"/>
        <end position="896"/>
    </location>
</feature>
<evidence type="ECO:0000256" key="2">
    <source>
        <dbReference type="SAM" id="SignalP"/>
    </source>
</evidence>
<dbReference type="GO" id="GO:0008061">
    <property type="term" value="F:chitin binding"/>
    <property type="evidence" value="ECO:0007669"/>
    <property type="project" value="InterPro"/>
</dbReference>
<dbReference type="SUPFAM" id="SSF57625">
    <property type="entry name" value="Invertebrate chitin-binding proteins"/>
    <property type="match status" value="3"/>
</dbReference>
<dbReference type="Gene3D" id="2.170.140.10">
    <property type="entry name" value="Chitin binding domain"/>
    <property type="match status" value="2"/>
</dbReference>
<accession>A0A182V3M6</accession>
<feature type="region of interest" description="Disordered" evidence="1">
    <location>
        <begin position="797"/>
        <end position="852"/>
    </location>
</feature>
<feature type="compositionally biased region" description="Gly residues" evidence="1">
    <location>
        <begin position="249"/>
        <end position="258"/>
    </location>
</feature>
<dbReference type="GO" id="GO:0005576">
    <property type="term" value="C:extracellular region"/>
    <property type="evidence" value="ECO:0007669"/>
    <property type="project" value="InterPro"/>
</dbReference>
<keyword evidence="2" id="KW-0732">Signal</keyword>
<evidence type="ECO:0000256" key="1">
    <source>
        <dbReference type="SAM" id="MobiDB-lite"/>
    </source>
</evidence>
<dbReference type="EnsemblMetazoa" id="AMEM008296-RA">
    <property type="protein sequence ID" value="AMEM008296-PA"/>
    <property type="gene ID" value="AMEM008296"/>
</dbReference>
<evidence type="ECO:0000259" key="3">
    <source>
        <dbReference type="PROSITE" id="PS50940"/>
    </source>
</evidence>
<feature type="domain" description="Chitin-binding type-2" evidence="3">
    <location>
        <begin position="29"/>
        <end position="88"/>
    </location>
</feature>
<dbReference type="VEuPathDB" id="VectorBase:AMEM21_010179"/>
<dbReference type="RefSeq" id="XP_041780052.1">
    <property type="nucleotide sequence ID" value="XM_041924118.1"/>
</dbReference>
<feature type="compositionally biased region" description="Basic residues" evidence="1">
    <location>
        <begin position="799"/>
        <end position="811"/>
    </location>
</feature>
<dbReference type="InterPro" id="IPR002557">
    <property type="entry name" value="Chitin-bd_dom"/>
</dbReference>
<dbReference type="Pfam" id="PF01607">
    <property type="entry name" value="CBM_14"/>
    <property type="match status" value="2"/>
</dbReference>
<dbReference type="KEGG" id="amer:121597872"/>
<dbReference type="STRING" id="30066.A0A182V3M6"/>
<dbReference type="VEuPathDB" id="VectorBase:AMEM008296"/>
<reference evidence="4" key="1">
    <citation type="submission" date="2020-05" db="UniProtKB">
        <authorList>
            <consortium name="EnsemblMetazoa"/>
        </authorList>
    </citation>
    <scope>IDENTIFICATION</scope>
    <source>
        <strain evidence="4">MAF</strain>
    </source>
</reference>
<dbReference type="Gene3D" id="3.20.20.80">
    <property type="entry name" value="Glycosidases"/>
    <property type="match status" value="1"/>
</dbReference>
<sequence>MNLCQIEIVLVLIAVWVNQASAAQHPARLEGCPEATRPHPGRCDQYYRCALLPSKTAVWITTQCRKGLIYRHQRSGCVVPDNDWECDLSSDLVRDHSEESIYGIDNPHQQAFPPSRTPPATDNRMRPTDTRRTQYQLPSIAGDDRRGILILMDQELNNRTRIRSTDSLVEEQNGTGENSLERVDEDADTTDVLTDNGTVVKSYSPPHSFHQGADRDSFANNEQPSPKPLGQGFLDSSHLNSILGDYTIQGGGGGGGGQSHKARLPLPPNGKIHPEHLTQIINQQKQLNRIASQMKQRVDPTGGVGDYSAFANNRIFSRKPALPYDYLMDASYTMSSPQQHLIDSGNGDKTFKPKGPYMSEDIIKSILQISQQMIANHQKTASTAEMARPDPDPVPKPIFLPLSVGTTSAVAAPPSPIPEYATPTKPKITTTFNSKPIGISFTNPYTLGHTAVYDNLRNQPLNESMYYSSYQPTLYDIYGNRFVPKDSYVQMMPQNFPQYNPYLATASTASLLNRQPMPTYPSVVSPYVSPPQPQGPMTGDAAFLYSHLTNSPSMLQLQNNMPDSYSVPSNAIDRIEPLDSTASDESSDNDSSDSDPPYVSGESSDESSQIAEVDEPQSEPPSPTYNESPFEQSESALAYTQYKDSIMPLLDANPGDVRISVATCTLGSREPNKTDCFKYFVCNPQNGAFQSFTCPSFTAFNKETRLCDTASYQACKSQQTPTTTTPPSIIRYKGSAAHSNSHLMKNDILTAQKYVELIRQEANKLLTRNNMPLPAEQIVVLPALDTVHAAEFHTVKPSVKVRRKSSSKHSPKPTTTSTTTTSTTTTTTTAAPTVKRSKTARKGPRCRAEGRIPNPLDQHSYYVCHRKSQKKFVKMKMTCPSGLKYCAASQYCSSHC</sequence>
<feature type="compositionally biased region" description="Low complexity" evidence="1">
    <location>
        <begin position="812"/>
        <end position="834"/>
    </location>
</feature>
<dbReference type="GeneID" id="121597872"/>
<dbReference type="SMART" id="SM00494">
    <property type="entry name" value="ChtBD2"/>
    <property type="match status" value="3"/>
</dbReference>
<evidence type="ECO:0000313" key="5">
    <source>
        <dbReference type="Proteomes" id="UP000075903"/>
    </source>
</evidence>
<feature type="region of interest" description="Disordered" evidence="1">
    <location>
        <begin position="104"/>
        <end position="130"/>
    </location>
</feature>
<feature type="compositionally biased region" description="Polar residues" evidence="1">
    <location>
        <begin position="162"/>
        <end position="178"/>
    </location>
</feature>
<dbReference type="PROSITE" id="PS50940">
    <property type="entry name" value="CHIT_BIND_II"/>
    <property type="match status" value="2"/>
</dbReference>
<feature type="signal peptide" evidence="2">
    <location>
        <begin position="1"/>
        <end position="22"/>
    </location>
</feature>
<proteinExistence type="predicted"/>
<evidence type="ECO:0000313" key="4">
    <source>
        <dbReference type="EnsemblMetazoa" id="AMEM008296-PA"/>
    </source>
</evidence>